<accession>A0A2P6CFA0</accession>
<dbReference type="RefSeq" id="WP_105049252.1">
    <property type="nucleotide sequence ID" value="NZ_CP150661.1"/>
</dbReference>
<comment type="caution">
    <text evidence="1">The sequence shown here is derived from an EMBL/GenBank/DDBJ whole genome shotgun (WGS) entry which is preliminary data.</text>
</comment>
<keyword evidence="2" id="KW-1185">Reference proteome</keyword>
<dbReference type="AlphaFoldDB" id="A0A2P6CFA0"/>
<evidence type="ECO:0000313" key="1">
    <source>
        <dbReference type="EMBL" id="PQJ73589.1"/>
    </source>
</evidence>
<sequence>MITTINFRIDQDQKEHLQILADEKGVKISVITREIITDYLNSINSISYDPSKTIGEFILPIPPIDSDNL</sequence>
<evidence type="ECO:0000313" key="2">
    <source>
        <dbReference type="Proteomes" id="UP000247345"/>
    </source>
</evidence>
<dbReference type="Gene3D" id="1.10.1220.10">
    <property type="entry name" value="Met repressor-like"/>
    <property type="match status" value="1"/>
</dbReference>
<gene>
    <name evidence="1" type="ORF">BTO14_10065</name>
</gene>
<dbReference type="Proteomes" id="UP000247345">
    <property type="component" value="Unassembled WGS sequence"/>
</dbReference>
<dbReference type="OrthoDB" id="1203070at2"/>
<name>A0A2P6CFA0_9FLAO</name>
<proteinExistence type="predicted"/>
<dbReference type="InterPro" id="IPR013321">
    <property type="entry name" value="Arc_rbn_hlx_hlx"/>
</dbReference>
<reference evidence="1 2" key="1">
    <citation type="submission" date="2016-12" db="EMBL/GenBank/DDBJ databases">
        <title>Trade-off between light-utilization and light-protection in marine flavobacteria.</title>
        <authorList>
            <person name="Kumagai Y."/>
            <person name="Yoshizawa S."/>
            <person name="Kogure K."/>
            <person name="Iwasaki W."/>
        </authorList>
    </citation>
    <scope>NUCLEOTIDE SEQUENCE [LARGE SCALE GENOMIC DNA]</scope>
    <source>
        <strain evidence="1 2">KCTC 12100</strain>
    </source>
</reference>
<dbReference type="GO" id="GO:0006355">
    <property type="term" value="P:regulation of DNA-templated transcription"/>
    <property type="evidence" value="ECO:0007669"/>
    <property type="project" value="InterPro"/>
</dbReference>
<organism evidence="1 2">
    <name type="scientific">Polaribacter butkevichii</name>
    <dbReference type="NCBI Taxonomy" id="218490"/>
    <lineage>
        <taxon>Bacteria</taxon>
        <taxon>Pseudomonadati</taxon>
        <taxon>Bacteroidota</taxon>
        <taxon>Flavobacteriia</taxon>
        <taxon>Flavobacteriales</taxon>
        <taxon>Flavobacteriaceae</taxon>
    </lineage>
</organism>
<dbReference type="EMBL" id="MSCK01000001">
    <property type="protein sequence ID" value="PQJ73589.1"/>
    <property type="molecule type" value="Genomic_DNA"/>
</dbReference>
<protein>
    <submittedName>
        <fullName evidence="1">Uncharacterized protein</fullName>
    </submittedName>
</protein>